<evidence type="ECO:0000313" key="3">
    <source>
        <dbReference type="Proteomes" id="UP000813427"/>
    </source>
</evidence>
<dbReference type="OrthoDB" id="245563at2759"/>
<evidence type="ECO:0000259" key="1">
    <source>
        <dbReference type="PROSITE" id="PS50879"/>
    </source>
</evidence>
<dbReference type="Gene3D" id="3.30.420.10">
    <property type="entry name" value="Ribonuclease H-like superfamily/Ribonuclease H"/>
    <property type="match status" value="1"/>
</dbReference>
<dbReference type="InterPro" id="IPR036397">
    <property type="entry name" value="RNaseH_sf"/>
</dbReference>
<sequence length="483" mass="53691">MKRHNMTLRLAGVDELLQSNSQDDAELALFELWDMLERDRGDPLRVFHGSKPRTDNRNSPFFDTKGANACESPRALLQKDLSRSHVVALTLLKLRLFLDLDAISSAWFDNSFGFAGTIDSIDRRLGELAEGIFESSDSSRVERLARNIQKQFLDLCERVNAANPYFWEGLATEELPSVAVPHGSGSREKARLVLHHCRRAWEESEDVLAMAEADTGRYIEYAGSTDFLERVSVDNSAGRAVFGDKGKLLLYTDGACLNNGHHDLRGGWAVYFGMATPKGVVDSASGRLENQGPFGDHSIATSNRAELRAAIAALRFSDWKQEGFHTIVIATDSTYLRSGDDVKNRDLWEMLLGEVERWKIQDVDVCLLNIPRGRNANADFAAKKAARMMPDTVQFTDITLGSTQAPSTNNELQTYVLAICLAGESMFQDLCGDLITGIRAHVRLTPAYNPESALSFLNGPSPPSMVLIADAEIARHRKIWERI</sequence>
<gene>
    <name evidence="2" type="ORF">BKA59DRAFT_539334</name>
</gene>
<protein>
    <recommendedName>
        <fullName evidence="1">RNase H type-1 domain-containing protein</fullName>
    </recommendedName>
</protein>
<keyword evidence="3" id="KW-1185">Reference proteome</keyword>
<feature type="domain" description="RNase H type-1" evidence="1">
    <location>
        <begin position="244"/>
        <end position="387"/>
    </location>
</feature>
<dbReference type="PROSITE" id="PS50879">
    <property type="entry name" value="RNASE_H_1"/>
    <property type="match status" value="1"/>
</dbReference>
<dbReference type="InterPro" id="IPR002156">
    <property type="entry name" value="RNaseH_domain"/>
</dbReference>
<organism evidence="2 3">
    <name type="scientific">Fusarium tricinctum</name>
    <dbReference type="NCBI Taxonomy" id="61284"/>
    <lineage>
        <taxon>Eukaryota</taxon>
        <taxon>Fungi</taxon>
        <taxon>Dikarya</taxon>
        <taxon>Ascomycota</taxon>
        <taxon>Pezizomycotina</taxon>
        <taxon>Sordariomycetes</taxon>
        <taxon>Hypocreomycetidae</taxon>
        <taxon>Hypocreales</taxon>
        <taxon>Nectriaceae</taxon>
        <taxon>Fusarium</taxon>
        <taxon>Fusarium tricinctum species complex</taxon>
    </lineage>
</organism>
<accession>A0A8K0WG02</accession>
<comment type="caution">
    <text evidence="2">The sequence shown here is derived from an EMBL/GenBank/DDBJ whole genome shotgun (WGS) entry which is preliminary data.</text>
</comment>
<dbReference type="GO" id="GO:0004523">
    <property type="term" value="F:RNA-DNA hybrid ribonuclease activity"/>
    <property type="evidence" value="ECO:0007669"/>
    <property type="project" value="InterPro"/>
</dbReference>
<name>A0A8K0WG02_9HYPO</name>
<dbReference type="Pfam" id="PF00075">
    <property type="entry name" value="RNase_H"/>
    <property type="match status" value="1"/>
</dbReference>
<reference evidence="2" key="1">
    <citation type="journal article" date="2021" name="Nat. Commun.">
        <title>Genetic determinants of endophytism in the Arabidopsis root mycobiome.</title>
        <authorList>
            <person name="Mesny F."/>
            <person name="Miyauchi S."/>
            <person name="Thiergart T."/>
            <person name="Pickel B."/>
            <person name="Atanasova L."/>
            <person name="Karlsson M."/>
            <person name="Huettel B."/>
            <person name="Barry K.W."/>
            <person name="Haridas S."/>
            <person name="Chen C."/>
            <person name="Bauer D."/>
            <person name="Andreopoulos W."/>
            <person name="Pangilinan J."/>
            <person name="LaButti K."/>
            <person name="Riley R."/>
            <person name="Lipzen A."/>
            <person name="Clum A."/>
            <person name="Drula E."/>
            <person name="Henrissat B."/>
            <person name="Kohler A."/>
            <person name="Grigoriev I.V."/>
            <person name="Martin F.M."/>
            <person name="Hacquard S."/>
        </authorList>
    </citation>
    <scope>NUCLEOTIDE SEQUENCE</scope>
    <source>
        <strain evidence="2">MPI-SDFR-AT-0068</strain>
    </source>
</reference>
<dbReference type="InterPro" id="IPR012337">
    <property type="entry name" value="RNaseH-like_sf"/>
</dbReference>
<proteinExistence type="predicted"/>
<dbReference type="EMBL" id="JAGPXF010000001">
    <property type="protein sequence ID" value="KAH7261596.1"/>
    <property type="molecule type" value="Genomic_DNA"/>
</dbReference>
<dbReference type="Proteomes" id="UP000813427">
    <property type="component" value="Unassembled WGS sequence"/>
</dbReference>
<dbReference type="GO" id="GO:0003676">
    <property type="term" value="F:nucleic acid binding"/>
    <property type="evidence" value="ECO:0007669"/>
    <property type="project" value="InterPro"/>
</dbReference>
<dbReference type="AlphaFoldDB" id="A0A8K0WG02"/>
<dbReference type="SUPFAM" id="SSF53098">
    <property type="entry name" value="Ribonuclease H-like"/>
    <property type="match status" value="1"/>
</dbReference>
<evidence type="ECO:0000313" key="2">
    <source>
        <dbReference type="EMBL" id="KAH7261596.1"/>
    </source>
</evidence>